<dbReference type="PANTHER" id="PTHR47435:SF4">
    <property type="entry name" value="KELCH REPEAT PROTEIN (AFU_ORTHOLOGUE AFUA_5G12780)"/>
    <property type="match status" value="1"/>
</dbReference>
<gene>
    <name evidence="3" type="ORF">MAPG_05782</name>
</gene>
<evidence type="ECO:0000256" key="2">
    <source>
        <dbReference type="ARBA" id="ARBA00023004"/>
    </source>
</evidence>
<sequence>MAKISATWTKLASTARLQRSSQCLSVLDSRAWIFGGELLPRQPVDSQFDVVKLGDAQEPGRVATLPAAAEAPSPRVGSTITALKDALYMFSGRGGLAMAPIEEKGALWRYSPAQSAWKLIVPAAASASSYPAGRSYHAMASDGRDTIYVHA</sequence>
<dbReference type="PANTHER" id="PTHR47435">
    <property type="entry name" value="KELCH REPEAT PROTEIN (AFU_ORTHOLOGUE AFUA_5G12780)"/>
    <property type="match status" value="1"/>
</dbReference>
<evidence type="ECO:0008006" key="4">
    <source>
        <dbReference type="Google" id="ProtNLM"/>
    </source>
</evidence>
<reference evidence="3" key="2">
    <citation type="submission" date="2011-03" db="EMBL/GenBank/DDBJ databases">
        <title>Annotation of Magnaporthe poae ATCC 64411.</title>
        <authorList>
            <person name="Ma L.-J."/>
            <person name="Dead R."/>
            <person name="Young S.K."/>
            <person name="Zeng Q."/>
            <person name="Gargeya S."/>
            <person name="Fitzgerald M."/>
            <person name="Haas B."/>
            <person name="Abouelleil A."/>
            <person name="Alvarado L."/>
            <person name="Arachchi H.M."/>
            <person name="Berlin A."/>
            <person name="Brown A."/>
            <person name="Chapman S.B."/>
            <person name="Chen Z."/>
            <person name="Dunbar C."/>
            <person name="Freedman E."/>
            <person name="Gearin G."/>
            <person name="Gellesch M."/>
            <person name="Goldberg J."/>
            <person name="Griggs A."/>
            <person name="Gujja S."/>
            <person name="Heiman D."/>
            <person name="Howarth C."/>
            <person name="Larson L."/>
            <person name="Lui A."/>
            <person name="MacDonald P.J.P."/>
            <person name="Mehta T."/>
            <person name="Montmayeur A."/>
            <person name="Murphy C."/>
            <person name="Neiman D."/>
            <person name="Pearson M."/>
            <person name="Priest M."/>
            <person name="Roberts A."/>
            <person name="Saif S."/>
            <person name="Shea T."/>
            <person name="Shenoy N."/>
            <person name="Sisk P."/>
            <person name="Stolte C."/>
            <person name="Sykes S."/>
            <person name="Yandava C."/>
            <person name="Wortman J."/>
            <person name="Nusbaum C."/>
            <person name="Birren B."/>
        </authorList>
    </citation>
    <scope>NUCLEOTIDE SEQUENCE</scope>
    <source>
        <strain evidence="3">ATCC 64411</strain>
    </source>
</reference>
<evidence type="ECO:0000256" key="1">
    <source>
        <dbReference type="ARBA" id="ARBA00022737"/>
    </source>
</evidence>
<dbReference type="OrthoDB" id="10250130at2759"/>
<reference evidence="3" key="1">
    <citation type="submission" date="2010-05" db="EMBL/GenBank/DDBJ databases">
        <title>The Genome Sequence of Magnaporthe poae strain ATCC 64411.</title>
        <authorList>
            <consortium name="The Broad Institute Genome Sequencing Platform"/>
            <consortium name="Broad Institute Genome Sequencing Center for Infectious Disease"/>
            <person name="Ma L.-J."/>
            <person name="Dead R."/>
            <person name="Young S."/>
            <person name="Zeng Q."/>
            <person name="Koehrsen M."/>
            <person name="Alvarado L."/>
            <person name="Berlin A."/>
            <person name="Chapman S.B."/>
            <person name="Chen Z."/>
            <person name="Freedman E."/>
            <person name="Gellesch M."/>
            <person name="Goldberg J."/>
            <person name="Griggs A."/>
            <person name="Gujja S."/>
            <person name="Heilman E.R."/>
            <person name="Heiman D."/>
            <person name="Hepburn T."/>
            <person name="Howarth C."/>
            <person name="Jen D."/>
            <person name="Larson L."/>
            <person name="Mehta T."/>
            <person name="Neiman D."/>
            <person name="Pearson M."/>
            <person name="Roberts A."/>
            <person name="Saif S."/>
            <person name="Shea T."/>
            <person name="Shenoy N."/>
            <person name="Sisk P."/>
            <person name="Stolte C."/>
            <person name="Sykes S."/>
            <person name="Walk T."/>
            <person name="White J."/>
            <person name="Yandava C."/>
            <person name="Haas B."/>
            <person name="Nusbaum C."/>
            <person name="Birren B."/>
        </authorList>
    </citation>
    <scope>NUCLEOTIDE SEQUENCE</scope>
    <source>
        <strain evidence="3">ATCC 64411</strain>
    </source>
</reference>
<dbReference type="InterPro" id="IPR015915">
    <property type="entry name" value="Kelch-typ_b-propeller"/>
</dbReference>
<dbReference type="SUPFAM" id="SSF117281">
    <property type="entry name" value="Kelch motif"/>
    <property type="match status" value="1"/>
</dbReference>
<dbReference type="VEuPathDB" id="FungiDB:MAPG_05782"/>
<proteinExistence type="predicted"/>
<name>A0A0H2TTA3_MAGP6</name>
<dbReference type="AlphaFoldDB" id="A0A0H2TTA3"/>
<accession>A0A0H2TTA3</accession>
<evidence type="ECO:0000313" key="3">
    <source>
        <dbReference type="EMBL" id="KLU86772.1"/>
    </source>
</evidence>
<dbReference type="GO" id="GO:0019760">
    <property type="term" value="P:glucosinolate metabolic process"/>
    <property type="evidence" value="ECO:0007669"/>
    <property type="project" value="UniProtKB-ARBA"/>
</dbReference>
<keyword evidence="2" id="KW-0408">Iron</keyword>
<keyword evidence="1" id="KW-0677">Repeat</keyword>
<organism evidence="3">
    <name type="scientific">Magnaporthiopsis poae (strain ATCC 64411 / 73-15)</name>
    <name type="common">Kentucky bluegrass fungus</name>
    <name type="synonym">Magnaporthe poae</name>
    <dbReference type="NCBI Taxonomy" id="644358"/>
    <lineage>
        <taxon>Eukaryota</taxon>
        <taxon>Fungi</taxon>
        <taxon>Dikarya</taxon>
        <taxon>Ascomycota</taxon>
        <taxon>Pezizomycotina</taxon>
        <taxon>Sordariomycetes</taxon>
        <taxon>Sordariomycetidae</taxon>
        <taxon>Magnaporthales</taxon>
        <taxon>Magnaporthaceae</taxon>
        <taxon>Magnaporthiopsis</taxon>
    </lineage>
</organism>
<feature type="non-terminal residue" evidence="3">
    <location>
        <position position="151"/>
    </location>
</feature>
<dbReference type="EMBL" id="GL876969">
    <property type="protein sequence ID" value="KLU86772.1"/>
    <property type="molecule type" value="Genomic_DNA"/>
</dbReference>
<dbReference type="Gene3D" id="2.120.10.80">
    <property type="entry name" value="Kelch-type beta propeller"/>
    <property type="match status" value="1"/>
</dbReference>
<protein>
    <recommendedName>
        <fullName evidence="4">Kelch repeat protein</fullName>
    </recommendedName>
</protein>